<dbReference type="CDD" id="cd00143">
    <property type="entry name" value="PP2Cc"/>
    <property type="match status" value="1"/>
</dbReference>
<evidence type="ECO:0000256" key="2">
    <source>
        <dbReference type="ARBA" id="ARBA00022801"/>
    </source>
</evidence>
<accession>A0A1Y1XH79</accession>
<gene>
    <name evidence="6" type="ORF">BCR32DRAFT_325590</name>
</gene>
<dbReference type="Pfam" id="PF00481">
    <property type="entry name" value="PP2C"/>
    <property type="match status" value="1"/>
</dbReference>
<proteinExistence type="inferred from homology"/>
<dbReference type="SUPFAM" id="SSF81606">
    <property type="entry name" value="PP2C-like"/>
    <property type="match status" value="1"/>
</dbReference>
<dbReference type="AlphaFoldDB" id="A0A1Y1XH79"/>
<name>A0A1Y1XH79_9FUNG</name>
<feature type="domain" description="PPM-type phosphatase" evidence="5">
    <location>
        <begin position="9"/>
        <end position="282"/>
    </location>
</feature>
<organism evidence="6 7">
    <name type="scientific">Anaeromyces robustus</name>
    <dbReference type="NCBI Taxonomy" id="1754192"/>
    <lineage>
        <taxon>Eukaryota</taxon>
        <taxon>Fungi</taxon>
        <taxon>Fungi incertae sedis</taxon>
        <taxon>Chytridiomycota</taxon>
        <taxon>Chytridiomycota incertae sedis</taxon>
        <taxon>Neocallimastigomycetes</taxon>
        <taxon>Neocallimastigales</taxon>
        <taxon>Neocallimastigaceae</taxon>
        <taxon>Anaeromyces</taxon>
    </lineage>
</organism>
<reference evidence="6 7" key="1">
    <citation type="submission" date="2016-08" db="EMBL/GenBank/DDBJ databases">
        <title>A Parts List for Fungal Cellulosomes Revealed by Comparative Genomics.</title>
        <authorList>
            <consortium name="DOE Joint Genome Institute"/>
            <person name="Haitjema C.H."/>
            <person name="Gilmore S.P."/>
            <person name="Henske J.K."/>
            <person name="Solomon K.V."/>
            <person name="De Groot R."/>
            <person name="Kuo A."/>
            <person name="Mondo S.J."/>
            <person name="Salamov A.A."/>
            <person name="Labutti K."/>
            <person name="Zhao Z."/>
            <person name="Chiniquy J."/>
            <person name="Barry K."/>
            <person name="Brewer H.M."/>
            <person name="Purvine S.O."/>
            <person name="Wright A.T."/>
            <person name="Boxma B."/>
            <person name="Van Alen T."/>
            <person name="Hackstein J.H."/>
            <person name="Baker S.E."/>
            <person name="Grigoriev I.V."/>
            <person name="O'Malley M.A."/>
        </authorList>
    </citation>
    <scope>NUCLEOTIDE SEQUENCE [LARGE SCALE GENOMIC DNA]</scope>
    <source>
        <strain evidence="6 7">S4</strain>
    </source>
</reference>
<evidence type="ECO:0000256" key="1">
    <source>
        <dbReference type="ARBA" id="ARBA00022723"/>
    </source>
</evidence>
<dbReference type="InterPro" id="IPR001932">
    <property type="entry name" value="PPM-type_phosphatase-like_dom"/>
</dbReference>
<dbReference type="STRING" id="1754192.A0A1Y1XH79"/>
<comment type="caution">
    <text evidence="6">The sequence shown here is derived from an EMBL/GenBank/DDBJ whole genome shotgun (WGS) entry which is preliminary data.</text>
</comment>
<keyword evidence="1" id="KW-0479">Metal-binding</keyword>
<dbReference type="PROSITE" id="PS01032">
    <property type="entry name" value="PPM_1"/>
    <property type="match status" value="1"/>
</dbReference>
<dbReference type="GO" id="GO:0004722">
    <property type="term" value="F:protein serine/threonine phosphatase activity"/>
    <property type="evidence" value="ECO:0007669"/>
    <property type="project" value="InterPro"/>
</dbReference>
<dbReference type="EMBL" id="MCFG01000040">
    <property type="protein sequence ID" value="ORX85111.1"/>
    <property type="molecule type" value="Genomic_DNA"/>
</dbReference>
<keyword evidence="3 4" id="KW-0904">Protein phosphatase</keyword>
<dbReference type="Gene3D" id="3.60.40.10">
    <property type="entry name" value="PPM-type phosphatase domain"/>
    <property type="match status" value="1"/>
</dbReference>
<comment type="similarity">
    <text evidence="4">Belongs to the PP2C family.</text>
</comment>
<dbReference type="GO" id="GO:0046872">
    <property type="term" value="F:metal ion binding"/>
    <property type="evidence" value="ECO:0007669"/>
    <property type="project" value="UniProtKB-KW"/>
</dbReference>
<evidence type="ECO:0000256" key="3">
    <source>
        <dbReference type="ARBA" id="ARBA00022912"/>
    </source>
</evidence>
<evidence type="ECO:0000259" key="5">
    <source>
        <dbReference type="PROSITE" id="PS51746"/>
    </source>
</evidence>
<keyword evidence="7" id="KW-1185">Reference proteome</keyword>
<sequence>MSGKELKLKYGSSSDCGRRPYQQDDYLIITDLFDLKDTHLFAVFDGHGDDGAKASQYIKQILPDFLNKYKDNFLKDPKATLTQIYDEMAETLCDNDQIDTYISGTTAVIAIFHDGKLIISNVGDSRVVVGLEDEKGNITAKQMTVDHNCYNKEEYDRIISKGGRIEALQFGEESFGPLRIFKGSLPYPGLVVSRSLGDEVARRLGVISKPDINIIDIDNKLKFCVLATDGVWDGLSNDEVVEIVNANMDDPQKASEQVTQGSLDGMDKLQIDDNTTNVCVVLSH</sequence>
<dbReference type="PROSITE" id="PS51746">
    <property type="entry name" value="PPM_2"/>
    <property type="match status" value="1"/>
</dbReference>
<dbReference type="InterPro" id="IPR015655">
    <property type="entry name" value="PP2C"/>
</dbReference>
<dbReference type="SMART" id="SM00332">
    <property type="entry name" value="PP2Cc"/>
    <property type="match status" value="1"/>
</dbReference>
<dbReference type="PANTHER" id="PTHR47992">
    <property type="entry name" value="PROTEIN PHOSPHATASE"/>
    <property type="match status" value="1"/>
</dbReference>
<evidence type="ECO:0000313" key="7">
    <source>
        <dbReference type="Proteomes" id="UP000193944"/>
    </source>
</evidence>
<dbReference type="InterPro" id="IPR036457">
    <property type="entry name" value="PPM-type-like_dom_sf"/>
</dbReference>
<dbReference type="Proteomes" id="UP000193944">
    <property type="component" value="Unassembled WGS sequence"/>
</dbReference>
<protein>
    <submittedName>
        <fullName evidence="6">Protein serine/threonine phosphatase 2C</fullName>
    </submittedName>
</protein>
<dbReference type="InterPro" id="IPR000222">
    <property type="entry name" value="PP2C_BS"/>
</dbReference>
<reference evidence="6 7" key="2">
    <citation type="submission" date="2016-08" db="EMBL/GenBank/DDBJ databases">
        <title>Pervasive Adenine N6-methylation of Active Genes in Fungi.</title>
        <authorList>
            <consortium name="DOE Joint Genome Institute"/>
            <person name="Mondo S.J."/>
            <person name="Dannebaum R.O."/>
            <person name="Kuo R.C."/>
            <person name="Labutti K."/>
            <person name="Haridas S."/>
            <person name="Kuo A."/>
            <person name="Salamov A."/>
            <person name="Ahrendt S.R."/>
            <person name="Lipzen A."/>
            <person name="Sullivan W."/>
            <person name="Andreopoulos W.B."/>
            <person name="Clum A."/>
            <person name="Lindquist E."/>
            <person name="Daum C."/>
            <person name="Ramamoorthy G.K."/>
            <person name="Gryganskyi A."/>
            <person name="Culley D."/>
            <person name="Magnuson J.K."/>
            <person name="James T.Y."/>
            <person name="O'Malley M.A."/>
            <person name="Stajich J.E."/>
            <person name="Spatafora J.W."/>
            <person name="Visel A."/>
            <person name="Grigoriev I.V."/>
        </authorList>
    </citation>
    <scope>NUCLEOTIDE SEQUENCE [LARGE SCALE GENOMIC DNA]</scope>
    <source>
        <strain evidence="6 7">S4</strain>
    </source>
</reference>
<evidence type="ECO:0000313" key="6">
    <source>
        <dbReference type="EMBL" id="ORX85111.1"/>
    </source>
</evidence>
<dbReference type="OrthoDB" id="10264738at2759"/>
<keyword evidence="2 4" id="KW-0378">Hydrolase</keyword>
<evidence type="ECO:0000256" key="4">
    <source>
        <dbReference type="RuleBase" id="RU003465"/>
    </source>
</evidence>